<comment type="caution">
    <text evidence="1">The sequence shown here is derived from an EMBL/GenBank/DDBJ whole genome shotgun (WGS) entry which is preliminary data.</text>
</comment>
<dbReference type="EMBL" id="JBHSMC010000014">
    <property type="protein sequence ID" value="MFC5465318.1"/>
    <property type="molecule type" value="Genomic_DNA"/>
</dbReference>
<protein>
    <submittedName>
        <fullName evidence="1">AAA family ATPase</fullName>
    </submittedName>
</protein>
<evidence type="ECO:0000313" key="1">
    <source>
        <dbReference type="EMBL" id="MFC5465318.1"/>
    </source>
</evidence>
<dbReference type="Proteomes" id="UP001596147">
    <property type="component" value="Unassembled WGS sequence"/>
</dbReference>
<name>A0ABW0LI69_9BACI</name>
<dbReference type="SUPFAM" id="SSF52540">
    <property type="entry name" value="P-loop containing nucleoside triphosphate hydrolases"/>
    <property type="match status" value="1"/>
</dbReference>
<sequence>MKDQESNIVYLLSGPAGVGKSTTSRELVKQFKNSAYISGDYISHMHVNGRKKPWESKEEVKLIWDNILSLTKNFLQYGNDVVIDYVTFPQEAKWLNEKLQEINTQVKYVVLWADNETLIKRDNMRKIEYRMGERCLILAKEFKEAGLQENHILDISKNNLDNIPTVLSEIINNPKYIML</sequence>
<evidence type="ECO:0000313" key="2">
    <source>
        <dbReference type="Proteomes" id="UP001596147"/>
    </source>
</evidence>
<dbReference type="InterPro" id="IPR027417">
    <property type="entry name" value="P-loop_NTPase"/>
</dbReference>
<keyword evidence="2" id="KW-1185">Reference proteome</keyword>
<dbReference type="RefSeq" id="WP_382351489.1">
    <property type="nucleotide sequence ID" value="NZ_JBHSMC010000014.1"/>
</dbReference>
<proteinExistence type="predicted"/>
<dbReference type="Pfam" id="PF13671">
    <property type="entry name" value="AAA_33"/>
    <property type="match status" value="1"/>
</dbReference>
<accession>A0ABW0LI69</accession>
<dbReference type="Gene3D" id="3.40.50.300">
    <property type="entry name" value="P-loop containing nucleotide triphosphate hydrolases"/>
    <property type="match status" value="1"/>
</dbReference>
<organism evidence="1 2">
    <name type="scientific">Lederbergia graminis</name>
    <dbReference type="NCBI Taxonomy" id="735518"/>
    <lineage>
        <taxon>Bacteria</taxon>
        <taxon>Bacillati</taxon>
        <taxon>Bacillota</taxon>
        <taxon>Bacilli</taxon>
        <taxon>Bacillales</taxon>
        <taxon>Bacillaceae</taxon>
        <taxon>Lederbergia</taxon>
    </lineage>
</organism>
<reference evidence="2" key="1">
    <citation type="journal article" date="2019" name="Int. J. Syst. Evol. Microbiol.">
        <title>The Global Catalogue of Microorganisms (GCM) 10K type strain sequencing project: providing services to taxonomists for standard genome sequencing and annotation.</title>
        <authorList>
            <consortium name="The Broad Institute Genomics Platform"/>
            <consortium name="The Broad Institute Genome Sequencing Center for Infectious Disease"/>
            <person name="Wu L."/>
            <person name="Ma J."/>
        </authorList>
    </citation>
    <scope>NUCLEOTIDE SEQUENCE [LARGE SCALE GENOMIC DNA]</scope>
    <source>
        <strain evidence="2">CGMCC 1.12237</strain>
    </source>
</reference>
<gene>
    <name evidence="1" type="ORF">ACFPM4_11215</name>
</gene>